<reference evidence="2" key="1">
    <citation type="submission" date="2022-12" db="EMBL/GenBank/DDBJ databases">
        <authorList>
            <person name="Krivoruchko A.V."/>
            <person name="Elkin A."/>
        </authorList>
    </citation>
    <scope>NUCLEOTIDE SEQUENCE</scope>
    <source>
        <strain evidence="2">IEGM 1391</strain>
    </source>
</reference>
<dbReference type="RefSeq" id="WP_269604550.1">
    <property type="nucleotide sequence ID" value="NZ_JAPWIJ010000004.1"/>
</dbReference>
<dbReference type="PROSITE" id="PS51257">
    <property type="entry name" value="PROKAR_LIPOPROTEIN"/>
    <property type="match status" value="1"/>
</dbReference>
<feature type="domain" description="DUF306" evidence="1">
    <location>
        <begin position="47"/>
        <end position="129"/>
    </location>
</feature>
<comment type="caution">
    <text evidence="2">The sequence shown here is derived from an EMBL/GenBank/DDBJ whole genome shotgun (WGS) entry which is preliminary data.</text>
</comment>
<keyword evidence="3" id="KW-1185">Reference proteome</keyword>
<name>A0ABT4MEA2_9NOCA</name>
<dbReference type="PANTHER" id="PTHR35535:SF1">
    <property type="entry name" value="HEAT SHOCK PROTEIN HSLJ"/>
    <property type="match status" value="1"/>
</dbReference>
<proteinExistence type="predicted"/>
<gene>
    <name evidence="2" type="ORF">O4220_12375</name>
</gene>
<evidence type="ECO:0000313" key="3">
    <source>
        <dbReference type="Proteomes" id="UP001081071"/>
    </source>
</evidence>
<dbReference type="InterPro" id="IPR005184">
    <property type="entry name" value="DUF306_Meta_HslJ"/>
</dbReference>
<dbReference type="InterPro" id="IPR053147">
    <property type="entry name" value="Hsp_HslJ-like"/>
</dbReference>
<dbReference type="Proteomes" id="UP001081071">
    <property type="component" value="Unassembled WGS sequence"/>
</dbReference>
<sequence length="135" mass="14456">MADARRAMVALALGVSAVASGCADSYGEFPADKTYTSIDTSDSYMPVDGTTIRLEFADDRISAEAGCNRLFGTVDTSQGRITTDSLGSTRMGCPQALMDQDAWLSSFLTSTPRWSRNDGTMTLDNGSERIVFAES</sequence>
<evidence type="ECO:0000313" key="2">
    <source>
        <dbReference type="EMBL" id="MCZ4519313.1"/>
    </source>
</evidence>
<evidence type="ECO:0000259" key="1">
    <source>
        <dbReference type="Pfam" id="PF03724"/>
    </source>
</evidence>
<dbReference type="PANTHER" id="PTHR35535">
    <property type="entry name" value="HEAT SHOCK PROTEIN HSLJ"/>
    <property type="match status" value="1"/>
</dbReference>
<dbReference type="Gene3D" id="2.40.128.270">
    <property type="match status" value="1"/>
</dbReference>
<organism evidence="2 3">
    <name type="scientific">Rhodococcus ruber</name>
    <dbReference type="NCBI Taxonomy" id="1830"/>
    <lineage>
        <taxon>Bacteria</taxon>
        <taxon>Bacillati</taxon>
        <taxon>Actinomycetota</taxon>
        <taxon>Actinomycetes</taxon>
        <taxon>Mycobacteriales</taxon>
        <taxon>Nocardiaceae</taxon>
        <taxon>Rhodococcus</taxon>
    </lineage>
</organism>
<dbReference type="Pfam" id="PF03724">
    <property type="entry name" value="META"/>
    <property type="match status" value="1"/>
</dbReference>
<dbReference type="EMBL" id="JAPWIJ010000004">
    <property type="protein sequence ID" value="MCZ4519313.1"/>
    <property type="molecule type" value="Genomic_DNA"/>
</dbReference>
<accession>A0ABT4MEA2</accession>
<protein>
    <submittedName>
        <fullName evidence="2">META domain-containing protein</fullName>
    </submittedName>
</protein>
<dbReference type="InterPro" id="IPR038670">
    <property type="entry name" value="HslJ-like_sf"/>
</dbReference>